<evidence type="ECO:0000256" key="1">
    <source>
        <dbReference type="SAM" id="Coils"/>
    </source>
</evidence>
<dbReference type="RefSeq" id="WP_098702526.1">
    <property type="nucleotide sequence ID" value="NZ_NJGI01000001.1"/>
</dbReference>
<dbReference type="Proteomes" id="UP000222862">
    <property type="component" value="Unassembled WGS sequence"/>
</dbReference>
<dbReference type="AlphaFoldDB" id="A0A2B7YNM3"/>
<organism evidence="2 3">
    <name type="scientific">Fusobacterium nucleatum subsp. polymorphum</name>
    <name type="common">Fusobacterium polymorphum</name>
    <dbReference type="NCBI Taxonomy" id="76857"/>
    <lineage>
        <taxon>Bacteria</taxon>
        <taxon>Fusobacteriati</taxon>
        <taxon>Fusobacteriota</taxon>
        <taxon>Fusobacteriia</taxon>
        <taxon>Fusobacteriales</taxon>
        <taxon>Fusobacteriaceae</taxon>
        <taxon>Fusobacterium</taxon>
    </lineage>
</organism>
<dbReference type="Gene3D" id="1.10.260.40">
    <property type="entry name" value="lambda repressor-like DNA-binding domains"/>
    <property type="match status" value="1"/>
</dbReference>
<dbReference type="InterPro" id="IPR010982">
    <property type="entry name" value="Lambda_DNA-bd_dom_sf"/>
</dbReference>
<feature type="coiled-coil region" evidence="1">
    <location>
        <begin position="93"/>
        <end position="120"/>
    </location>
</feature>
<name>A0A2B7YNM3_FUSNP</name>
<evidence type="ECO:0000313" key="2">
    <source>
        <dbReference type="EMBL" id="PGH22458.1"/>
    </source>
</evidence>
<keyword evidence="1" id="KW-0175">Coiled coil</keyword>
<accession>A0A2B7YNM3</accession>
<reference evidence="2 3" key="1">
    <citation type="submission" date="2017-06" db="EMBL/GenBank/DDBJ databases">
        <title>Genome sequencing of Fusobacterium nucleatum subsp. polymorphum KCOM 1232 (=ChDC F37).</title>
        <authorList>
            <person name="Kook J.-K."/>
            <person name="Park S.-N."/>
            <person name="Lim Y.K."/>
            <person name="Roh H."/>
        </authorList>
    </citation>
    <scope>NUCLEOTIDE SEQUENCE [LARGE SCALE GENOMIC DNA]</scope>
    <source>
        <strain evidence="3">KCOM 1232 ( ChDC F37)</strain>
    </source>
</reference>
<dbReference type="EMBL" id="NJGI01000001">
    <property type="protein sequence ID" value="PGH22458.1"/>
    <property type="molecule type" value="Genomic_DNA"/>
</dbReference>
<evidence type="ECO:0000313" key="3">
    <source>
        <dbReference type="Proteomes" id="UP000222862"/>
    </source>
</evidence>
<protein>
    <submittedName>
        <fullName evidence="2">Uncharacterized protein</fullName>
    </submittedName>
</protein>
<sequence>MKENLDKNTTIKEVVERYLKQENMSVYKFSKESTLSVKTIKKILENTNSNFNKTTIKKLYVLKRLNLKDKKFIEILLDKKNNKKSGGKKDRIFEKILNKMEDLIEENEMLKQKVNMYSITKKENLDYISKRKIGAFGSDLESNSLLITKIWDFNENILKQWADVKLLLDINNKEKTKKMKKGLKSIASEFKKIVDYLENIYFDSSEIKESEIINMEEKE</sequence>
<comment type="caution">
    <text evidence="2">The sequence shown here is derived from an EMBL/GenBank/DDBJ whole genome shotgun (WGS) entry which is preliminary data.</text>
</comment>
<proteinExistence type="predicted"/>
<dbReference type="GO" id="GO:0003677">
    <property type="term" value="F:DNA binding"/>
    <property type="evidence" value="ECO:0007669"/>
    <property type="project" value="InterPro"/>
</dbReference>
<gene>
    <name evidence="2" type="ORF">RN96_04790</name>
</gene>